<dbReference type="EMBL" id="KK115224">
    <property type="protein sequence ID" value="KFM64486.1"/>
    <property type="molecule type" value="Genomic_DNA"/>
</dbReference>
<feature type="non-terminal residue" evidence="1">
    <location>
        <position position="36"/>
    </location>
</feature>
<organism evidence="1 2">
    <name type="scientific">Stegodyphus mimosarum</name>
    <name type="common">African social velvet spider</name>
    <dbReference type="NCBI Taxonomy" id="407821"/>
    <lineage>
        <taxon>Eukaryota</taxon>
        <taxon>Metazoa</taxon>
        <taxon>Ecdysozoa</taxon>
        <taxon>Arthropoda</taxon>
        <taxon>Chelicerata</taxon>
        <taxon>Arachnida</taxon>
        <taxon>Araneae</taxon>
        <taxon>Araneomorphae</taxon>
        <taxon>Entelegynae</taxon>
        <taxon>Eresoidea</taxon>
        <taxon>Eresidae</taxon>
        <taxon>Stegodyphus</taxon>
    </lineage>
</organism>
<gene>
    <name evidence="1" type="ORF">X975_11747</name>
</gene>
<proteinExistence type="predicted"/>
<dbReference type="Proteomes" id="UP000054359">
    <property type="component" value="Unassembled WGS sequence"/>
</dbReference>
<protein>
    <submittedName>
        <fullName evidence="1">Uncharacterized protein</fullName>
    </submittedName>
</protein>
<reference evidence="1 2" key="1">
    <citation type="submission" date="2013-11" db="EMBL/GenBank/DDBJ databases">
        <title>Genome sequencing of Stegodyphus mimosarum.</title>
        <authorList>
            <person name="Bechsgaard J."/>
        </authorList>
    </citation>
    <scope>NUCLEOTIDE SEQUENCE [LARGE SCALE GENOMIC DNA]</scope>
</reference>
<evidence type="ECO:0000313" key="1">
    <source>
        <dbReference type="EMBL" id="KFM64486.1"/>
    </source>
</evidence>
<evidence type="ECO:0000313" key="2">
    <source>
        <dbReference type="Proteomes" id="UP000054359"/>
    </source>
</evidence>
<accession>A0A087TH97</accession>
<dbReference type="AlphaFoldDB" id="A0A087TH97"/>
<name>A0A087TH97_STEMI</name>
<keyword evidence="2" id="KW-1185">Reference proteome</keyword>
<sequence>MVSPTNGSQLMSLQYNLLKVNLQGFLSQIIWKDQDG</sequence>